<name>A0A953T9T2_9MOLU</name>
<dbReference type="AlphaFoldDB" id="A0A953T9T2"/>
<organism evidence="2 3">
    <name type="scientific">Mycoplasma tauri</name>
    <dbReference type="NCBI Taxonomy" id="547987"/>
    <lineage>
        <taxon>Bacteria</taxon>
        <taxon>Bacillati</taxon>
        <taxon>Mycoplasmatota</taxon>
        <taxon>Mollicutes</taxon>
        <taxon>Mycoplasmataceae</taxon>
        <taxon>Mycoplasma</taxon>
    </lineage>
</organism>
<feature type="transmembrane region" description="Helical" evidence="1">
    <location>
        <begin position="101"/>
        <end position="126"/>
    </location>
</feature>
<sequence length="271" mass="30957">MENKTMKENKNNFFGSGAPKIYNRSSTKRKNAILGLSICWFIYAITIAFITAIIVITFANAFFKSIQNNLPAIITLVIAFIVFLICMIVEHIHGPRLNFWVQFTLITISMIGLGFFLLSGALIILLDTYNKDFNNFAAISKTILVVLAPLLFMALMGLLAYYDKIKINLLYSFLMVVGIGMIFIFILSFFVWNSWLNAVFPVLGFALVCGYMAFDLWLITRYNKAYARTQSNSPLLSKEVNRLVIYFGFSLAYNYIIALYYLARIIAKFRN</sequence>
<gene>
    <name evidence="2" type="ORF">LAD73_02555</name>
</gene>
<protein>
    <submittedName>
        <fullName evidence="2">Uncharacterized protein</fullName>
    </submittedName>
</protein>
<reference evidence="2 3" key="1">
    <citation type="submission" date="2021-09" db="EMBL/GenBank/DDBJ databases">
        <title>WGS of Mycoplasma sp. Zaradi2 strains.</title>
        <authorList>
            <person name="Spergser J."/>
        </authorList>
    </citation>
    <scope>NUCLEOTIDE SEQUENCE [LARGE SCALE GENOMIC DNA]</scope>
    <source>
        <strain evidence="2 3">1331</strain>
    </source>
</reference>
<feature type="transmembrane region" description="Helical" evidence="1">
    <location>
        <begin position="138"/>
        <end position="162"/>
    </location>
</feature>
<dbReference type="EMBL" id="JAIQBY010000030">
    <property type="protein sequence ID" value="MBZ4195584.1"/>
    <property type="molecule type" value="Genomic_DNA"/>
</dbReference>
<keyword evidence="3" id="KW-1185">Reference proteome</keyword>
<keyword evidence="1" id="KW-0812">Transmembrane</keyword>
<feature type="transmembrane region" description="Helical" evidence="1">
    <location>
        <begin position="169"/>
        <end position="192"/>
    </location>
</feature>
<dbReference type="InterPro" id="IPR036259">
    <property type="entry name" value="MFS_trans_sf"/>
</dbReference>
<comment type="caution">
    <text evidence="2">The sequence shown here is derived from an EMBL/GenBank/DDBJ whole genome shotgun (WGS) entry which is preliminary data.</text>
</comment>
<evidence type="ECO:0000313" key="2">
    <source>
        <dbReference type="EMBL" id="MBZ4195584.1"/>
    </source>
</evidence>
<keyword evidence="1" id="KW-1133">Transmembrane helix</keyword>
<dbReference type="SUPFAM" id="SSF103473">
    <property type="entry name" value="MFS general substrate transporter"/>
    <property type="match status" value="1"/>
</dbReference>
<feature type="transmembrane region" description="Helical" evidence="1">
    <location>
        <begin position="240"/>
        <end position="263"/>
    </location>
</feature>
<dbReference type="RefSeq" id="WP_223644804.1">
    <property type="nucleotide sequence ID" value="NZ_JAIQBY010000030.1"/>
</dbReference>
<feature type="transmembrane region" description="Helical" evidence="1">
    <location>
        <begin position="70"/>
        <end position="89"/>
    </location>
</feature>
<proteinExistence type="predicted"/>
<dbReference type="NCBIfam" id="NF045951">
    <property type="entry name" value="MAG0110_fam"/>
    <property type="match status" value="1"/>
</dbReference>
<evidence type="ECO:0000313" key="3">
    <source>
        <dbReference type="Proteomes" id="UP000772186"/>
    </source>
</evidence>
<feature type="transmembrane region" description="Helical" evidence="1">
    <location>
        <begin position="32"/>
        <end position="58"/>
    </location>
</feature>
<keyword evidence="1" id="KW-0472">Membrane</keyword>
<dbReference type="Proteomes" id="UP000772186">
    <property type="component" value="Unassembled WGS sequence"/>
</dbReference>
<accession>A0A953T9T2</accession>
<feature type="transmembrane region" description="Helical" evidence="1">
    <location>
        <begin position="198"/>
        <end position="219"/>
    </location>
</feature>
<evidence type="ECO:0000256" key="1">
    <source>
        <dbReference type="SAM" id="Phobius"/>
    </source>
</evidence>